<dbReference type="PANTHER" id="PTHR47466">
    <property type="match status" value="1"/>
</dbReference>
<dbReference type="Proteomes" id="UP000503462">
    <property type="component" value="Chromosome 1"/>
</dbReference>
<keyword evidence="4" id="KW-0732">Signal</keyword>
<dbReference type="GO" id="GO:0006508">
    <property type="term" value="P:proteolysis"/>
    <property type="evidence" value="ECO:0007669"/>
    <property type="project" value="UniProtKB-KW"/>
</dbReference>
<evidence type="ECO:0000256" key="4">
    <source>
        <dbReference type="ARBA" id="ARBA00022729"/>
    </source>
</evidence>
<keyword evidence="8" id="KW-1015">Disulfide bond</keyword>
<dbReference type="GO" id="GO:0046872">
    <property type="term" value="F:metal ion binding"/>
    <property type="evidence" value="ECO:0007669"/>
    <property type="project" value="UniProtKB-KW"/>
</dbReference>
<evidence type="ECO:0000256" key="8">
    <source>
        <dbReference type="ARBA" id="ARBA00023157"/>
    </source>
</evidence>
<keyword evidence="7" id="KW-0482">Metalloprotease</keyword>
<gene>
    <name evidence="10" type="ORF">AMS68_002032</name>
</gene>
<keyword evidence="6" id="KW-0862">Zinc</keyword>
<dbReference type="OrthoDB" id="536211at2759"/>
<feature type="domain" description="Peptidase M43 pregnancy-associated plasma-A" evidence="9">
    <location>
        <begin position="46"/>
        <end position="199"/>
    </location>
</feature>
<keyword evidence="5" id="KW-0378">Hydrolase</keyword>
<evidence type="ECO:0000256" key="6">
    <source>
        <dbReference type="ARBA" id="ARBA00022833"/>
    </source>
</evidence>
<keyword evidence="3" id="KW-0479">Metal-binding</keyword>
<evidence type="ECO:0000313" key="10">
    <source>
        <dbReference type="EMBL" id="QIW96514.1"/>
    </source>
</evidence>
<keyword evidence="2" id="KW-0645">Protease</keyword>
<dbReference type="EMBL" id="CP051139">
    <property type="protein sequence ID" value="QIW96514.1"/>
    <property type="molecule type" value="Genomic_DNA"/>
</dbReference>
<dbReference type="AlphaFoldDB" id="A0A6H0XPF5"/>
<accession>A0A6H0XPF5</accession>
<dbReference type="Pfam" id="PF05572">
    <property type="entry name" value="Peptidase_M43"/>
    <property type="match status" value="1"/>
</dbReference>
<evidence type="ECO:0000256" key="3">
    <source>
        <dbReference type="ARBA" id="ARBA00022723"/>
    </source>
</evidence>
<keyword evidence="11" id="KW-1185">Reference proteome</keyword>
<name>A0A6H0XPF5_9PEZI</name>
<evidence type="ECO:0000259" key="9">
    <source>
        <dbReference type="Pfam" id="PF05572"/>
    </source>
</evidence>
<dbReference type="PANTHER" id="PTHR47466:SF1">
    <property type="entry name" value="METALLOPROTEASE MEP1 (AFU_ORTHOLOGUE AFUA_1G07730)-RELATED"/>
    <property type="match status" value="1"/>
</dbReference>
<sequence length="206" mass="22240">MNRAYSSAGIAFRLLSIDRVINATWASNGDDSAMRQALRNGTYDELNVYVQSNFQSGTSTPGIPAGSILLGLGTPAVLRSSCITGGSLEGYNTGYILTHETGHWAGLYHTFQGDTCDGDDYGDFVFDTPQQSVQGRDCPSSQDSCPDSGYTYQSPISLTPWSPQGLAGPDPINNYMDYTNEYCSTTFTPAQGLRIFNVIQLLRNGA</sequence>
<protein>
    <recommendedName>
        <fullName evidence="9">Peptidase M43 pregnancy-associated plasma-A domain-containing protein</fullName>
    </recommendedName>
</protein>
<reference evidence="10 11" key="1">
    <citation type="journal article" date="2016" name="Sci. Rep.">
        <title>Peltaster fructicola genome reveals evolution from an invasive phytopathogen to an ectophytic parasite.</title>
        <authorList>
            <person name="Xu C."/>
            <person name="Chen H."/>
            <person name="Gleason M.L."/>
            <person name="Xu J.R."/>
            <person name="Liu H."/>
            <person name="Zhang R."/>
            <person name="Sun G."/>
        </authorList>
    </citation>
    <scope>NUCLEOTIDE SEQUENCE [LARGE SCALE GENOMIC DNA]</scope>
    <source>
        <strain evidence="10 11">LNHT1506</strain>
    </source>
</reference>
<comment type="similarity">
    <text evidence="1">Belongs to the peptidase M43B family.</text>
</comment>
<evidence type="ECO:0000256" key="7">
    <source>
        <dbReference type="ARBA" id="ARBA00023049"/>
    </source>
</evidence>
<dbReference type="SUPFAM" id="SSF55486">
    <property type="entry name" value="Metalloproteases ('zincins'), catalytic domain"/>
    <property type="match status" value="1"/>
</dbReference>
<dbReference type="InterPro" id="IPR024079">
    <property type="entry name" value="MetalloPept_cat_dom_sf"/>
</dbReference>
<dbReference type="Gene3D" id="3.40.390.10">
    <property type="entry name" value="Collagenase (Catalytic Domain)"/>
    <property type="match status" value="1"/>
</dbReference>
<proteinExistence type="inferred from homology"/>
<dbReference type="InterPro" id="IPR008754">
    <property type="entry name" value="Peptidase_M43"/>
</dbReference>
<evidence type="ECO:0000256" key="1">
    <source>
        <dbReference type="ARBA" id="ARBA00008721"/>
    </source>
</evidence>
<evidence type="ECO:0000313" key="11">
    <source>
        <dbReference type="Proteomes" id="UP000503462"/>
    </source>
</evidence>
<evidence type="ECO:0000256" key="2">
    <source>
        <dbReference type="ARBA" id="ARBA00022670"/>
    </source>
</evidence>
<organism evidence="10 11">
    <name type="scientific">Peltaster fructicola</name>
    <dbReference type="NCBI Taxonomy" id="286661"/>
    <lineage>
        <taxon>Eukaryota</taxon>
        <taxon>Fungi</taxon>
        <taxon>Dikarya</taxon>
        <taxon>Ascomycota</taxon>
        <taxon>Pezizomycotina</taxon>
        <taxon>Dothideomycetes</taxon>
        <taxon>Dothideomycetes incertae sedis</taxon>
        <taxon>Peltaster</taxon>
    </lineage>
</organism>
<dbReference type="GO" id="GO:0008237">
    <property type="term" value="F:metallopeptidase activity"/>
    <property type="evidence" value="ECO:0007669"/>
    <property type="project" value="UniProtKB-KW"/>
</dbReference>
<evidence type="ECO:0000256" key="5">
    <source>
        <dbReference type="ARBA" id="ARBA00022801"/>
    </source>
</evidence>